<proteinExistence type="predicted"/>
<dbReference type="InterPro" id="IPR011051">
    <property type="entry name" value="RmlC_Cupin_sf"/>
</dbReference>
<keyword evidence="2" id="KW-0548">Nucleotidyltransferase</keyword>
<dbReference type="GO" id="GO:0016853">
    <property type="term" value="F:isomerase activity"/>
    <property type="evidence" value="ECO:0007669"/>
    <property type="project" value="UniProtKB-KW"/>
</dbReference>
<dbReference type="AlphaFoldDB" id="A0A420XM05"/>
<dbReference type="Gene3D" id="2.60.120.10">
    <property type="entry name" value="Jelly Rolls"/>
    <property type="match status" value="1"/>
</dbReference>
<name>A0A420XM05_9ACTN</name>
<organism evidence="2 3">
    <name type="scientific">Motilibacter peucedani</name>
    <dbReference type="NCBI Taxonomy" id="598650"/>
    <lineage>
        <taxon>Bacteria</taxon>
        <taxon>Bacillati</taxon>
        <taxon>Actinomycetota</taxon>
        <taxon>Actinomycetes</taxon>
        <taxon>Motilibacterales</taxon>
        <taxon>Motilibacteraceae</taxon>
        <taxon>Motilibacter</taxon>
    </lineage>
</organism>
<dbReference type="GO" id="GO:0004475">
    <property type="term" value="F:mannose-1-phosphate guanylyltransferase (GTP) activity"/>
    <property type="evidence" value="ECO:0007669"/>
    <property type="project" value="TreeGrafter"/>
</dbReference>
<evidence type="ECO:0000313" key="3">
    <source>
        <dbReference type="Proteomes" id="UP000281955"/>
    </source>
</evidence>
<feature type="domain" description="Mannose-6-phosphate isomerase type II C-terminal" evidence="1">
    <location>
        <begin position="25"/>
        <end position="126"/>
    </location>
</feature>
<comment type="caution">
    <text evidence="2">The sequence shown here is derived from an EMBL/GenBank/DDBJ whole genome shotgun (WGS) entry which is preliminary data.</text>
</comment>
<protein>
    <submittedName>
        <fullName evidence="2">Mannose-1-phosphate guanylyltransferase/mannose-6-phosphate isomerase</fullName>
    </submittedName>
</protein>
<accession>A0A420XM05</accession>
<reference evidence="2 3" key="1">
    <citation type="submission" date="2018-10" db="EMBL/GenBank/DDBJ databases">
        <title>Genomic Encyclopedia of Archaeal and Bacterial Type Strains, Phase II (KMG-II): from individual species to whole genera.</title>
        <authorList>
            <person name="Goeker M."/>
        </authorList>
    </citation>
    <scope>NUCLEOTIDE SEQUENCE [LARGE SCALE GENOMIC DNA]</scope>
    <source>
        <strain evidence="2 3">RP-AC37</strain>
    </source>
</reference>
<dbReference type="Proteomes" id="UP000281955">
    <property type="component" value="Unassembled WGS sequence"/>
</dbReference>
<dbReference type="PANTHER" id="PTHR46390">
    <property type="entry name" value="MANNOSE-1-PHOSPHATE GUANYLYLTRANSFERASE"/>
    <property type="match status" value="1"/>
</dbReference>
<dbReference type="EMBL" id="RBWV01000014">
    <property type="protein sequence ID" value="RKS71338.1"/>
    <property type="molecule type" value="Genomic_DNA"/>
</dbReference>
<dbReference type="InParanoid" id="A0A420XM05"/>
<gene>
    <name evidence="2" type="ORF">CLV35_3134</name>
</gene>
<dbReference type="InterPro" id="IPR014710">
    <property type="entry name" value="RmlC-like_jellyroll"/>
</dbReference>
<evidence type="ECO:0000259" key="1">
    <source>
        <dbReference type="Pfam" id="PF01050"/>
    </source>
</evidence>
<dbReference type="GO" id="GO:0009298">
    <property type="term" value="P:GDP-mannose biosynthetic process"/>
    <property type="evidence" value="ECO:0007669"/>
    <property type="project" value="TreeGrafter"/>
</dbReference>
<dbReference type="SUPFAM" id="SSF51182">
    <property type="entry name" value="RmlC-like cupins"/>
    <property type="match status" value="1"/>
</dbReference>
<dbReference type="InterPro" id="IPR001538">
    <property type="entry name" value="Man6P_isomerase-2_C"/>
</dbReference>
<dbReference type="PANTHER" id="PTHR46390:SF1">
    <property type="entry name" value="MANNOSE-1-PHOSPHATE GUANYLYLTRANSFERASE"/>
    <property type="match status" value="1"/>
</dbReference>
<dbReference type="InterPro" id="IPR051161">
    <property type="entry name" value="Mannose-6P_isomerase_type2"/>
</dbReference>
<dbReference type="RefSeq" id="WP_121194418.1">
    <property type="nucleotide sequence ID" value="NZ_RBWV01000014.1"/>
</dbReference>
<sequence>MQQTADAQPTGPTQPEAPSVLVDERPWGRFEQLALNEQVTVKIITVEPGHRLSLQTHTSRDESWKVLDEGLTVEIGGVAWAPQVGEQVWIPRGVTHRVGCTGSSAARFVEVAYGEFDECDIVRLEDDYARPETPDRA</sequence>
<dbReference type="Pfam" id="PF01050">
    <property type="entry name" value="MannoseP_isomer"/>
    <property type="match status" value="1"/>
</dbReference>
<dbReference type="GO" id="GO:0005976">
    <property type="term" value="P:polysaccharide metabolic process"/>
    <property type="evidence" value="ECO:0007669"/>
    <property type="project" value="InterPro"/>
</dbReference>
<keyword evidence="2" id="KW-0413">Isomerase</keyword>
<evidence type="ECO:0000313" key="2">
    <source>
        <dbReference type="EMBL" id="RKS71338.1"/>
    </source>
</evidence>
<dbReference type="OrthoDB" id="9806359at2"/>
<keyword evidence="2" id="KW-0808">Transferase</keyword>
<dbReference type="CDD" id="cd02213">
    <property type="entry name" value="cupin_PMI_typeII_C"/>
    <property type="match status" value="1"/>
</dbReference>
<keyword evidence="3" id="KW-1185">Reference proteome</keyword>